<reference evidence="1 2" key="1">
    <citation type="journal article" date="2018" name="Front. Plant Sci.">
        <title>Red Clover (Trifolium pratense) and Zigzag Clover (T. medium) - A Picture of Genomic Similarities and Differences.</title>
        <authorList>
            <person name="Dluhosova J."/>
            <person name="Istvanek J."/>
            <person name="Nedelnik J."/>
            <person name="Repkova J."/>
        </authorList>
    </citation>
    <scope>NUCLEOTIDE SEQUENCE [LARGE SCALE GENOMIC DNA]</scope>
    <source>
        <strain evidence="2">cv. 10/8</strain>
        <tissue evidence="1">Leaf</tissue>
    </source>
</reference>
<dbReference type="EMBL" id="LXQA010184506">
    <property type="protein sequence ID" value="MCI31081.1"/>
    <property type="molecule type" value="Genomic_DNA"/>
</dbReference>
<organism evidence="1 2">
    <name type="scientific">Trifolium medium</name>
    <dbReference type="NCBI Taxonomy" id="97028"/>
    <lineage>
        <taxon>Eukaryota</taxon>
        <taxon>Viridiplantae</taxon>
        <taxon>Streptophyta</taxon>
        <taxon>Embryophyta</taxon>
        <taxon>Tracheophyta</taxon>
        <taxon>Spermatophyta</taxon>
        <taxon>Magnoliopsida</taxon>
        <taxon>eudicotyledons</taxon>
        <taxon>Gunneridae</taxon>
        <taxon>Pentapetalae</taxon>
        <taxon>rosids</taxon>
        <taxon>fabids</taxon>
        <taxon>Fabales</taxon>
        <taxon>Fabaceae</taxon>
        <taxon>Papilionoideae</taxon>
        <taxon>50 kb inversion clade</taxon>
        <taxon>NPAAA clade</taxon>
        <taxon>Hologalegina</taxon>
        <taxon>IRL clade</taxon>
        <taxon>Trifolieae</taxon>
        <taxon>Trifolium</taxon>
    </lineage>
</organism>
<comment type="caution">
    <text evidence="1">The sequence shown here is derived from an EMBL/GenBank/DDBJ whole genome shotgun (WGS) entry which is preliminary data.</text>
</comment>
<dbReference type="AlphaFoldDB" id="A0A392R3C6"/>
<proteinExistence type="predicted"/>
<evidence type="ECO:0000313" key="1">
    <source>
        <dbReference type="EMBL" id="MCI31081.1"/>
    </source>
</evidence>
<name>A0A392R3C6_9FABA</name>
<feature type="non-terminal residue" evidence="1">
    <location>
        <position position="68"/>
    </location>
</feature>
<keyword evidence="2" id="KW-1185">Reference proteome</keyword>
<accession>A0A392R3C6</accession>
<sequence>MAFHQTVGGKFAKNENEYTFVGWVSAKCFAVVTNKDHLSDNVIMATLSGGFGGGGCSRMWLRGWKSLP</sequence>
<evidence type="ECO:0000313" key="2">
    <source>
        <dbReference type="Proteomes" id="UP000265520"/>
    </source>
</evidence>
<dbReference type="Proteomes" id="UP000265520">
    <property type="component" value="Unassembled WGS sequence"/>
</dbReference>
<protein>
    <submittedName>
        <fullName evidence="1">Uncharacterized protein</fullName>
    </submittedName>
</protein>